<dbReference type="RefSeq" id="WP_064986047.1">
    <property type="nucleotide sequence ID" value="NZ_CP033507.1"/>
</dbReference>
<accession>A0A6M7TFK6</accession>
<comment type="caution">
    <text evidence="1">The sequence shown here is derived from an EMBL/GenBank/DDBJ whole genome shotgun (WGS) entry which is preliminary data.</text>
</comment>
<protein>
    <submittedName>
        <fullName evidence="1">DUF4150 domain-containing protein</fullName>
    </submittedName>
</protein>
<evidence type="ECO:0000313" key="1">
    <source>
        <dbReference type="EMBL" id="RJT29748.1"/>
    </source>
</evidence>
<keyword evidence="2" id="KW-1185">Reference proteome</keyword>
<dbReference type="Pfam" id="PF13665">
    <property type="entry name" value="Tox-PAAR-like"/>
    <property type="match status" value="1"/>
</dbReference>
<gene>
    <name evidence="1" type="ORF">D3242_27945</name>
</gene>
<organism evidence="1 2">
    <name type="scientific">Mesorhizobium jarvisii</name>
    <dbReference type="NCBI Taxonomy" id="1777867"/>
    <lineage>
        <taxon>Bacteria</taxon>
        <taxon>Pseudomonadati</taxon>
        <taxon>Pseudomonadota</taxon>
        <taxon>Alphaproteobacteria</taxon>
        <taxon>Hyphomicrobiales</taxon>
        <taxon>Phyllobacteriaceae</taxon>
        <taxon>Mesorhizobium</taxon>
    </lineage>
</organism>
<dbReference type="EMBL" id="QZXA01000013">
    <property type="protein sequence ID" value="RJT29748.1"/>
    <property type="molecule type" value="Genomic_DNA"/>
</dbReference>
<proteinExistence type="predicted"/>
<reference evidence="1 2" key="1">
    <citation type="submission" date="2018-09" db="EMBL/GenBank/DDBJ databases">
        <title>Mesorhizobium carmichaelinearum sp. nov. isolated from Carmichaelinea spp. root nodules in New Zealand.</title>
        <authorList>
            <person name="De Meyer S.E."/>
        </authorList>
    </citation>
    <scope>NUCLEOTIDE SEQUENCE [LARGE SCALE GENOMIC DNA]</scope>
    <source>
        <strain evidence="1 2">LMG 28313</strain>
    </source>
</reference>
<dbReference type="Proteomes" id="UP000275530">
    <property type="component" value="Unassembled WGS sequence"/>
</dbReference>
<dbReference type="AlphaFoldDB" id="A0A6M7TFK6"/>
<sequence length="319" mass="34962">MGNVFANGLEISGQGSDGKTIAAFPDVCFTPPENPATPPGVPVPYPLFGVSSDTEQGTGTVKISGKTVNIKNKSDLSKTSGDEAGCAAKKGIITSTNTGKEYFNSWSNDVKFDGEPVIRFTDLSTNNHASTAATAAVPWAHILTVNMGNVTCGTLLQKHNMRLHAHEDKKCPDGYESEHFVSNEYFQSDRAKNISYPKWRNYDQNTAPCVCIRSYKHKKGGGYQTGKGSKKGSPHNLKTNMMSDYNTRRLNQGQPPKLRGGVSKAVEAVTVNHKETKNASPKTRENVQKCLKMIFMAYIQSVVVPKKTQEELNDMYTMR</sequence>
<name>A0A6M7TFK6_9HYPH</name>
<evidence type="ECO:0000313" key="2">
    <source>
        <dbReference type="Proteomes" id="UP000275530"/>
    </source>
</evidence>